<accession>A0AAP0I9V5</accession>
<reference evidence="1 2" key="1">
    <citation type="submission" date="2024-01" db="EMBL/GenBank/DDBJ databases">
        <title>Genome assemblies of Stephania.</title>
        <authorList>
            <person name="Yang L."/>
        </authorList>
    </citation>
    <scope>NUCLEOTIDE SEQUENCE [LARGE SCALE GENOMIC DNA]</scope>
    <source>
        <strain evidence="1">JXDWG</strain>
        <tissue evidence="1">Leaf</tissue>
    </source>
</reference>
<protein>
    <submittedName>
        <fullName evidence="1">Uncharacterized protein</fullName>
    </submittedName>
</protein>
<sequence>MRRRRSPRRSLAARAARWRRQSLERRRYSWRRIAARSRPPATAAVRRPSLIGVIKKQKCTSGSSSVTPELIIEDSAPAPPARLRHESFFIPSWGVKTCDSVLSNTITARELILKGVTPADQHVASSYANRAYQNMATSQLYNSETIKKMLALAEENDKLEVTLLEKDKDINMKDRVIAHNAEILSKNEIEISQLKATNNRLMAKVGRVTYNIFKTKVMSFKMMMRLNQSKKKRKLERVLDNVELLL</sequence>
<dbReference type="AlphaFoldDB" id="A0AAP0I9V5"/>
<proteinExistence type="predicted"/>
<comment type="caution">
    <text evidence="1">The sequence shown here is derived from an EMBL/GenBank/DDBJ whole genome shotgun (WGS) entry which is preliminary data.</text>
</comment>
<name>A0AAP0I9V5_9MAGN</name>
<gene>
    <name evidence="1" type="ORF">Scep_018786</name>
</gene>
<evidence type="ECO:0000313" key="1">
    <source>
        <dbReference type="EMBL" id="KAK9111267.1"/>
    </source>
</evidence>
<keyword evidence="2" id="KW-1185">Reference proteome</keyword>
<dbReference type="EMBL" id="JBBNAG010000008">
    <property type="protein sequence ID" value="KAK9111267.1"/>
    <property type="molecule type" value="Genomic_DNA"/>
</dbReference>
<evidence type="ECO:0000313" key="2">
    <source>
        <dbReference type="Proteomes" id="UP001419268"/>
    </source>
</evidence>
<organism evidence="1 2">
    <name type="scientific">Stephania cephalantha</name>
    <dbReference type="NCBI Taxonomy" id="152367"/>
    <lineage>
        <taxon>Eukaryota</taxon>
        <taxon>Viridiplantae</taxon>
        <taxon>Streptophyta</taxon>
        <taxon>Embryophyta</taxon>
        <taxon>Tracheophyta</taxon>
        <taxon>Spermatophyta</taxon>
        <taxon>Magnoliopsida</taxon>
        <taxon>Ranunculales</taxon>
        <taxon>Menispermaceae</taxon>
        <taxon>Menispermoideae</taxon>
        <taxon>Cissampelideae</taxon>
        <taxon>Stephania</taxon>
    </lineage>
</organism>
<dbReference type="Proteomes" id="UP001419268">
    <property type="component" value="Unassembled WGS sequence"/>
</dbReference>